<keyword evidence="2" id="KW-1185">Reference proteome</keyword>
<dbReference type="RefSeq" id="WP_147146344.1">
    <property type="nucleotide sequence ID" value="NZ_BKAJ01000012.1"/>
</dbReference>
<name>A0A512N3L5_9HYPH</name>
<protein>
    <submittedName>
        <fullName evidence="1">Uncharacterized protein</fullName>
    </submittedName>
</protein>
<accession>A0A512N3L5</accession>
<dbReference type="OrthoDB" id="7210869at2"/>
<dbReference type="Proteomes" id="UP000321058">
    <property type="component" value="Unassembled WGS sequence"/>
</dbReference>
<proteinExistence type="predicted"/>
<gene>
    <name evidence="1" type="ORF">RSO01_07430</name>
</gene>
<evidence type="ECO:0000313" key="1">
    <source>
        <dbReference type="EMBL" id="GEP53577.1"/>
    </source>
</evidence>
<reference evidence="1 2" key="1">
    <citation type="submission" date="2019-07" db="EMBL/GenBank/DDBJ databases">
        <title>Whole genome shotgun sequence of Reyranella soli NBRC 108950.</title>
        <authorList>
            <person name="Hosoyama A."/>
            <person name="Uohara A."/>
            <person name="Ohji S."/>
            <person name="Ichikawa N."/>
        </authorList>
    </citation>
    <scope>NUCLEOTIDE SEQUENCE [LARGE SCALE GENOMIC DNA]</scope>
    <source>
        <strain evidence="1 2">NBRC 108950</strain>
    </source>
</reference>
<dbReference type="SUPFAM" id="SSF54909">
    <property type="entry name" value="Dimeric alpha+beta barrel"/>
    <property type="match status" value="1"/>
</dbReference>
<dbReference type="InterPro" id="IPR011008">
    <property type="entry name" value="Dimeric_a/b-barrel"/>
</dbReference>
<dbReference type="EMBL" id="BKAJ01000012">
    <property type="protein sequence ID" value="GEP53577.1"/>
    <property type="molecule type" value="Genomic_DNA"/>
</dbReference>
<dbReference type="Gene3D" id="3.30.70.100">
    <property type="match status" value="1"/>
</dbReference>
<comment type="caution">
    <text evidence="1">The sequence shown here is derived from an EMBL/GenBank/DDBJ whole genome shotgun (WGS) entry which is preliminary data.</text>
</comment>
<evidence type="ECO:0000313" key="2">
    <source>
        <dbReference type="Proteomes" id="UP000321058"/>
    </source>
</evidence>
<sequence>MIARLWRGRAADAANADAYVRHFTGTVTAELKDLGGHRGAWLLRREVDGDTELIALTLWESRQSIEAFTGPDISKSVVEPEARAVLSNFDDFATHYEVAFETNQSS</sequence>
<dbReference type="AlphaFoldDB" id="A0A512N3L5"/>
<organism evidence="1 2">
    <name type="scientific">Reyranella soli</name>
    <dbReference type="NCBI Taxonomy" id="1230389"/>
    <lineage>
        <taxon>Bacteria</taxon>
        <taxon>Pseudomonadati</taxon>
        <taxon>Pseudomonadota</taxon>
        <taxon>Alphaproteobacteria</taxon>
        <taxon>Hyphomicrobiales</taxon>
        <taxon>Reyranellaceae</taxon>
        <taxon>Reyranella</taxon>
    </lineage>
</organism>